<dbReference type="PROSITE" id="PS00571">
    <property type="entry name" value="AMIDASES"/>
    <property type="match status" value="1"/>
</dbReference>
<name>A0A3N4UA46_9RHOB</name>
<evidence type="ECO:0000313" key="3">
    <source>
        <dbReference type="Proteomes" id="UP000269689"/>
    </source>
</evidence>
<dbReference type="SUPFAM" id="SSF75304">
    <property type="entry name" value="Amidase signature (AS) enzymes"/>
    <property type="match status" value="1"/>
</dbReference>
<dbReference type="Pfam" id="PF01425">
    <property type="entry name" value="Amidase"/>
    <property type="match status" value="2"/>
</dbReference>
<keyword evidence="3" id="KW-1185">Reference proteome</keyword>
<dbReference type="InterPro" id="IPR020556">
    <property type="entry name" value="Amidase_CS"/>
</dbReference>
<dbReference type="EMBL" id="RKQK01000003">
    <property type="protein sequence ID" value="RPE66648.1"/>
    <property type="molecule type" value="Genomic_DNA"/>
</dbReference>
<dbReference type="RefSeq" id="WP_123793374.1">
    <property type="nucleotide sequence ID" value="NZ_RKQK01000003.1"/>
</dbReference>
<comment type="caution">
    <text evidence="2">The sequence shown here is derived from an EMBL/GenBank/DDBJ whole genome shotgun (WGS) entry which is preliminary data.</text>
</comment>
<proteinExistence type="predicted"/>
<dbReference type="InterPro" id="IPR000120">
    <property type="entry name" value="Amidase"/>
</dbReference>
<dbReference type="Gene3D" id="3.90.1300.10">
    <property type="entry name" value="Amidase signature (AS) domain"/>
    <property type="match status" value="1"/>
</dbReference>
<evidence type="ECO:0000313" key="2">
    <source>
        <dbReference type="EMBL" id="RPE66648.1"/>
    </source>
</evidence>
<sequence>MTVASDKYCALAHTLDMGEGALRVAVKDCIDIQGTVSACGSAALRSSPPAQKNAAVVDALLARDCTIIGKANMHELAYGMTGVNAAFGTPINPKWPDRIPGGSSSGSAVAVAADLCDFSVGSDTGGSVRQPAICCGVYGIKPSFGRVSRDGCHPAHSSLDCIGVFARSIAMIETGMETIDPSFTRVSLKKPLRVARIDCSAAPEIQTVIDRHFGAEPVIPLPQMSAAFEAGMTLIGIEAISAYGTFLEQGDDLGTDVRARLEHAAKIPPKAFLDAQKTRLQFTKEVDMALTQFDVLLCPALPIIPPTLLEAKDPATVLPLTKFLRPFNLSGHPAIVLPFTAGPQALPAGLQLIGRKGEDAFLCAAAHKIASILTEAQRETTP</sequence>
<protein>
    <submittedName>
        <fullName evidence="2">Amidase</fullName>
    </submittedName>
</protein>
<dbReference type="PANTHER" id="PTHR11895">
    <property type="entry name" value="TRANSAMIDASE"/>
    <property type="match status" value="1"/>
</dbReference>
<dbReference type="Proteomes" id="UP000269689">
    <property type="component" value="Unassembled WGS sequence"/>
</dbReference>
<gene>
    <name evidence="2" type="ORF">EDD53_2354</name>
</gene>
<dbReference type="OrthoDB" id="9777859at2"/>
<dbReference type="InterPro" id="IPR036928">
    <property type="entry name" value="AS_sf"/>
</dbReference>
<dbReference type="GO" id="GO:0003824">
    <property type="term" value="F:catalytic activity"/>
    <property type="evidence" value="ECO:0007669"/>
    <property type="project" value="InterPro"/>
</dbReference>
<dbReference type="InterPro" id="IPR023631">
    <property type="entry name" value="Amidase_dom"/>
</dbReference>
<dbReference type="PANTHER" id="PTHR11895:SF67">
    <property type="entry name" value="AMIDASE DOMAIN-CONTAINING PROTEIN"/>
    <property type="match status" value="1"/>
</dbReference>
<evidence type="ECO:0000259" key="1">
    <source>
        <dbReference type="Pfam" id="PF01425"/>
    </source>
</evidence>
<feature type="domain" description="Amidase" evidence="1">
    <location>
        <begin position="252"/>
        <end position="362"/>
    </location>
</feature>
<organism evidence="2 3">
    <name type="scientific">Pacificibacter maritimus</name>
    <dbReference type="NCBI Taxonomy" id="762213"/>
    <lineage>
        <taxon>Bacteria</taxon>
        <taxon>Pseudomonadati</taxon>
        <taxon>Pseudomonadota</taxon>
        <taxon>Alphaproteobacteria</taxon>
        <taxon>Rhodobacterales</taxon>
        <taxon>Roseobacteraceae</taxon>
        <taxon>Pacificibacter</taxon>
    </lineage>
</organism>
<feature type="domain" description="Amidase" evidence="1">
    <location>
        <begin position="24"/>
        <end position="180"/>
    </location>
</feature>
<reference evidence="2 3" key="1">
    <citation type="submission" date="2018-11" db="EMBL/GenBank/DDBJ databases">
        <title>Genomic Encyclopedia of Type Strains, Phase IV (KMG-IV): sequencing the most valuable type-strain genomes for metagenomic binning, comparative biology and taxonomic classification.</title>
        <authorList>
            <person name="Goeker M."/>
        </authorList>
    </citation>
    <scope>NUCLEOTIDE SEQUENCE [LARGE SCALE GENOMIC DNA]</scope>
    <source>
        <strain evidence="2 3">DSM 104731</strain>
    </source>
</reference>
<dbReference type="AlphaFoldDB" id="A0A3N4UA46"/>
<accession>A0A3N4UA46</accession>